<dbReference type="InterPro" id="IPR013783">
    <property type="entry name" value="Ig-like_fold"/>
</dbReference>
<name>A0A6F8Y7V4_9ACTN</name>
<keyword evidence="2" id="KW-0732">Signal</keyword>
<accession>A0A6F8Y7V4</accession>
<sequence length="596" mass="63742">MTAAALAAVLVLPALPASAAEPHHVFTSAFLAKTDSATPDTTDFYPSGGSLEVGTWTDEDGARHTSRVYVAFDIGGLNRVRLHRATLVAQQESGPGCDAPRPMTAQATEEFTESNNWAQPPATRGKAVPANATNCTTWDLSSQLDNAVRRGDSRLWLEIRVPQRDESRPESLRRLMTNEFRFEVELTNTAPLKPSPLGVQNPETPCSADFAANSDFNGYAKMTDRDRDPYDLLTPEFEFWPLADPTATTPMTWGTSSGGNGQHGIGDVPVSTLADGRYAWHARTYDQRTYSPWSDACPFTVDRTAPSAAPTVASPEYPENPPNPTGAAHMAGTFLFTANGSADVVEFRYGPSRFDMWNRVPADQPGGAATIQWTPRDAGPQTLYVVGVDKAGNASPVRAYAYHVRDLRINAGSTAQTVDPTGSGMVVTMRFSTQRGNGITTFKYKVDDGAEHSVPVGADGVTETPLAPMRGGEHRLSYGGTTADGVEIPMVETYFYVDDSPAVTSDGVYPIDGTGGGVGTAGLFTVTPTISQGATGVSVYHTGLESPVTVPLDADGKARFTFTPTQAGWHYFWFSVLFADGTTSGFTRSFSVTVAG</sequence>
<gene>
    <name evidence="3" type="ORF">Pflav_084510</name>
</gene>
<protein>
    <recommendedName>
        <fullName evidence="5">Bacterial Ig-like domain-containing protein</fullName>
    </recommendedName>
</protein>
<dbReference type="GO" id="GO:0005975">
    <property type="term" value="P:carbohydrate metabolic process"/>
    <property type="evidence" value="ECO:0007669"/>
    <property type="project" value="UniProtKB-ARBA"/>
</dbReference>
<organism evidence="3 4">
    <name type="scientific">Phytohabitans flavus</name>
    <dbReference type="NCBI Taxonomy" id="1076124"/>
    <lineage>
        <taxon>Bacteria</taxon>
        <taxon>Bacillati</taxon>
        <taxon>Actinomycetota</taxon>
        <taxon>Actinomycetes</taxon>
        <taxon>Micromonosporales</taxon>
        <taxon>Micromonosporaceae</taxon>
    </lineage>
</organism>
<feature type="signal peptide" evidence="2">
    <location>
        <begin position="1"/>
        <end position="19"/>
    </location>
</feature>
<dbReference type="AlphaFoldDB" id="A0A6F8Y7V4"/>
<dbReference type="Proteomes" id="UP000502508">
    <property type="component" value="Chromosome"/>
</dbReference>
<feature type="chain" id="PRO_5026176693" description="Bacterial Ig-like domain-containing protein" evidence="2">
    <location>
        <begin position="20"/>
        <end position="596"/>
    </location>
</feature>
<dbReference type="Gene3D" id="2.60.40.10">
    <property type="entry name" value="Immunoglobulins"/>
    <property type="match status" value="1"/>
</dbReference>
<reference evidence="3 4" key="1">
    <citation type="submission" date="2020-03" db="EMBL/GenBank/DDBJ databases">
        <title>Whole genome shotgun sequence of Phytohabitans flavus NBRC 107702.</title>
        <authorList>
            <person name="Komaki H."/>
            <person name="Tamura T."/>
        </authorList>
    </citation>
    <scope>NUCLEOTIDE SEQUENCE [LARGE SCALE GENOMIC DNA]</scope>
    <source>
        <strain evidence="3 4">NBRC 107702</strain>
    </source>
</reference>
<evidence type="ECO:0008006" key="5">
    <source>
        <dbReference type="Google" id="ProtNLM"/>
    </source>
</evidence>
<proteinExistence type="predicted"/>
<dbReference type="EMBL" id="AP022870">
    <property type="protein sequence ID" value="BCB82041.1"/>
    <property type="molecule type" value="Genomic_DNA"/>
</dbReference>
<evidence type="ECO:0000256" key="1">
    <source>
        <dbReference type="SAM" id="MobiDB-lite"/>
    </source>
</evidence>
<evidence type="ECO:0000313" key="3">
    <source>
        <dbReference type="EMBL" id="BCB82041.1"/>
    </source>
</evidence>
<evidence type="ECO:0000313" key="4">
    <source>
        <dbReference type="Proteomes" id="UP000502508"/>
    </source>
</evidence>
<evidence type="ECO:0000256" key="2">
    <source>
        <dbReference type="SAM" id="SignalP"/>
    </source>
</evidence>
<reference evidence="3 4" key="2">
    <citation type="submission" date="2020-03" db="EMBL/GenBank/DDBJ databases">
        <authorList>
            <person name="Ichikawa N."/>
            <person name="Kimura A."/>
            <person name="Kitahashi Y."/>
            <person name="Uohara A."/>
        </authorList>
    </citation>
    <scope>NUCLEOTIDE SEQUENCE [LARGE SCALE GENOMIC DNA]</scope>
    <source>
        <strain evidence="3 4">NBRC 107702</strain>
    </source>
</reference>
<dbReference type="KEGG" id="pfla:Pflav_084510"/>
<dbReference type="RefSeq" id="WP_173041703.1">
    <property type="nucleotide sequence ID" value="NZ_AP022870.1"/>
</dbReference>
<feature type="region of interest" description="Disordered" evidence="1">
    <location>
        <begin position="455"/>
        <end position="474"/>
    </location>
</feature>
<keyword evidence="4" id="KW-1185">Reference proteome</keyword>